<dbReference type="STRING" id="856736.SAMN04488058_12712"/>
<dbReference type="OrthoDB" id="9930130at2"/>
<gene>
    <name evidence="1" type="ORF">SAMN04488058_12712</name>
</gene>
<sequence>MIRHTQSRAFPVRTAEFAGVALRRFSVPVGACVYVLLDHSQGGKTFVVDVQPSTRAAAFVLQAEWGEPLASLEGLISDPLTGEIGAYEVLVGRPNQAPQRLTLAAADVFWWEGELFCRKARAKELRGLARARSRVAPARTRAA</sequence>
<evidence type="ECO:0000313" key="2">
    <source>
        <dbReference type="Proteomes" id="UP000199223"/>
    </source>
</evidence>
<evidence type="ECO:0000313" key="1">
    <source>
        <dbReference type="EMBL" id="SEJ87645.1"/>
    </source>
</evidence>
<dbReference type="EMBL" id="FNZA01000027">
    <property type="protein sequence ID" value="SEJ87645.1"/>
    <property type="molecule type" value="Genomic_DNA"/>
</dbReference>
<protein>
    <submittedName>
        <fullName evidence="1">Uncharacterized protein</fullName>
    </submittedName>
</protein>
<proteinExistence type="predicted"/>
<dbReference type="AlphaFoldDB" id="A0A1H7CPD5"/>
<name>A0A1H7CPD5_9DEIO</name>
<accession>A0A1H7CPD5</accession>
<keyword evidence="2" id="KW-1185">Reference proteome</keyword>
<reference evidence="2" key="1">
    <citation type="submission" date="2016-10" db="EMBL/GenBank/DDBJ databases">
        <authorList>
            <person name="Varghese N."/>
            <person name="Submissions S."/>
        </authorList>
    </citation>
    <scope>NUCLEOTIDE SEQUENCE [LARGE SCALE GENOMIC DNA]</scope>
    <source>
        <strain evidence="2">CGMCC 1.10218</strain>
    </source>
</reference>
<dbReference type="Proteomes" id="UP000199223">
    <property type="component" value="Unassembled WGS sequence"/>
</dbReference>
<dbReference type="RefSeq" id="WP_092265678.1">
    <property type="nucleotide sequence ID" value="NZ_FNZA01000027.1"/>
</dbReference>
<organism evidence="1 2">
    <name type="scientific">Deinococcus reticulitermitis</name>
    <dbReference type="NCBI Taxonomy" id="856736"/>
    <lineage>
        <taxon>Bacteria</taxon>
        <taxon>Thermotogati</taxon>
        <taxon>Deinococcota</taxon>
        <taxon>Deinococci</taxon>
        <taxon>Deinococcales</taxon>
        <taxon>Deinococcaceae</taxon>
        <taxon>Deinococcus</taxon>
    </lineage>
</organism>